<dbReference type="PANTHER" id="PTHR43340:SF1">
    <property type="entry name" value="HYPOXANTHINE PHOSPHORIBOSYLTRANSFERASE"/>
    <property type="match status" value="1"/>
</dbReference>
<keyword evidence="8 16" id="KW-0328">Glycosyltransferase</keyword>
<dbReference type="GO" id="GO:0006178">
    <property type="term" value="P:guanine salvage"/>
    <property type="evidence" value="ECO:0007669"/>
    <property type="project" value="TreeGrafter"/>
</dbReference>
<dbReference type="InterPro" id="IPR050408">
    <property type="entry name" value="HGPRT"/>
</dbReference>
<comment type="function">
    <text evidence="2">Purine salvage pathway enzyme that catalyzes the transfer of the ribosyl-5-phosphate group from 5-phospho-alpha-D-ribose 1-diphosphate (PRPP) to the N9 position of the 6-oxopurines hypoxanthine and guanine to form the corresponding ribonucleotides IMP (inosine 5'-monophosphate) and GMP (guanosine 5'-monophosphate), with the release of PPi.</text>
</comment>
<evidence type="ECO:0000256" key="15">
    <source>
        <dbReference type="ARBA" id="ARBA00049402"/>
    </source>
</evidence>
<dbReference type="GO" id="GO:0046100">
    <property type="term" value="P:hypoxanthine metabolic process"/>
    <property type="evidence" value="ECO:0007669"/>
    <property type="project" value="TreeGrafter"/>
</dbReference>
<dbReference type="Pfam" id="PF00156">
    <property type="entry name" value="Pribosyltran"/>
    <property type="match status" value="1"/>
</dbReference>
<evidence type="ECO:0000256" key="1">
    <source>
        <dbReference type="ARBA" id="ARBA00001946"/>
    </source>
</evidence>
<keyword evidence="9 16" id="KW-0808">Transferase</keyword>
<keyword evidence="12 16" id="KW-0547">Nucleotide-binding</keyword>
<evidence type="ECO:0000256" key="3">
    <source>
        <dbReference type="ARBA" id="ARBA00004496"/>
    </source>
</evidence>
<evidence type="ECO:0000259" key="17">
    <source>
        <dbReference type="Pfam" id="PF00156"/>
    </source>
</evidence>
<evidence type="ECO:0000256" key="5">
    <source>
        <dbReference type="ARBA" id="ARBA00004676"/>
    </source>
</evidence>
<name>A0A850RAB9_9LACO</name>
<keyword evidence="11 16" id="KW-0660">Purine salvage</keyword>
<evidence type="ECO:0000256" key="11">
    <source>
        <dbReference type="ARBA" id="ARBA00022726"/>
    </source>
</evidence>
<dbReference type="InterPro" id="IPR029057">
    <property type="entry name" value="PRTase-like"/>
</dbReference>
<keyword evidence="13 16" id="KW-0460">Magnesium</keyword>
<comment type="subcellular location">
    <subcellularLocation>
        <location evidence="3 16">Cytoplasm</location>
    </subcellularLocation>
</comment>
<gene>
    <name evidence="18" type="primary">hpt</name>
    <name evidence="18" type="ORF">HU830_03855</name>
</gene>
<comment type="cofactor">
    <cofactor evidence="1 16">
        <name>Mg(2+)</name>
        <dbReference type="ChEBI" id="CHEBI:18420"/>
    </cofactor>
</comment>
<proteinExistence type="inferred from homology"/>
<dbReference type="UniPathway" id="UPA00909">
    <property type="reaction ID" value="UER00887"/>
</dbReference>
<evidence type="ECO:0000256" key="13">
    <source>
        <dbReference type="ARBA" id="ARBA00022842"/>
    </source>
</evidence>
<feature type="domain" description="Phosphoribosyltransferase" evidence="17">
    <location>
        <begin position="12"/>
        <end position="160"/>
    </location>
</feature>
<comment type="caution">
    <text evidence="18">The sequence shown here is derived from an EMBL/GenBank/DDBJ whole genome shotgun (WGS) entry which is preliminary data.</text>
</comment>
<dbReference type="EMBL" id="JABZEC010000003">
    <property type="protein sequence ID" value="NVY96306.1"/>
    <property type="molecule type" value="Genomic_DNA"/>
</dbReference>
<comment type="pathway">
    <text evidence="4 16">Purine metabolism; IMP biosynthesis via salvage pathway; IMP from hypoxanthine: step 1/1.</text>
</comment>
<dbReference type="EC" id="2.4.2.8" evidence="16"/>
<dbReference type="GO" id="GO:0005829">
    <property type="term" value="C:cytosol"/>
    <property type="evidence" value="ECO:0007669"/>
    <property type="project" value="TreeGrafter"/>
</dbReference>
<dbReference type="GO" id="GO:0032264">
    <property type="term" value="P:IMP salvage"/>
    <property type="evidence" value="ECO:0007669"/>
    <property type="project" value="UniProtKB-UniPathway"/>
</dbReference>
<evidence type="ECO:0000313" key="19">
    <source>
        <dbReference type="Proteomes" id="UP000563523"/>
    </source>
</evidence>
<evidence type="ECO:0000256" key="9">
    <source>
        <dbReference type="ARBA" id="ARBA00022679"/>
    </source>
</evidence>
<evidence type="ECO:0000256" key="2">
    <source>
        <dbReference type="ARBA" id="ARBA00002049"/>
    </source>
</evidence>
<dbReference type="GO" id="GO:0006166">
    <property type="term" value="P:purine ribonucleoside salvage"/>
    <property type="evidence" value="ECO:0007669"/>
    <property type="project" value="UniProtKB-KW"/>
</dbReference>
<keyword evidence="7 16" id="KW-0963">Cytoplasm</keyword>
<dbReference type="GO" id="GO:0000287">
    <property type="term" value="F:magnesium ion binding"/>
    <property type="evidence" value="ECO:0007669"/>
    <property type="project" value="TreeGrafter"/>
</dbReference>
<evidence type="ECO:0000313" key="18">
    <source>
        <dbReference type="EMBL" id="NVY96306.1"/>
    </source>
</evidence>
<protein>
    <recommendedName>
        <fullName evidence="16">Hypoxanthine phosphoribosyltransferase</fullName>
        <ecNumber evidence="16">2.4.2.8</ecNumber>
    </recommendedName>
</protein>
<dbReference type="InterPro" id="IPR005904">
    <property type="entry name" value="Hxn_phspho_trans"/>
</dbReference>
<dbReference type="CDD" id="cd06223">
    <property type="entry name" value="PRTases_typeI"/>
    <property type="match status" value="1"/>
</dbReference>
<dbReference type="FunFam" id="3.40.50.2020:FF:000006">
    <property type="entry name" value="Hypoxanthine phosphoribosyltransferase"/>
    <property type="match status" value="1"/>
</dbReference>
<dbReference type="InterPro" id="IPR000836">
    <property type="entry name" value="PRTase_dom"/>
</dbReference>
<dbReference type="GO" id="GO:0000166">
    <property type="term" value="F:nucleotide binding"/>
    <property type="evidence" value="ECO:0007669"/>
    <property type="project" value="UniProtKB-KW"/>
</dbReference>
<organism evidence="18 19">
    <name type="scientific">Bombilactobacillus apium</name>
    <dbReference type="NCBI Taxonomy" id="2675299"/>
    <lineage>
        <taxon>Bacteria</taxon>
        <taxon>Bacillati</taxon>
        <taxon>Bacillota</taxon>
        <taxon>Bacilli</taxon>
        <taxon>Lactobacillales</taxon>
        <taxon>Lactobacillaceae</taxon>
        <taxon>Bombilactobacillus</taxon>
    </lineage>
</organism>
<evidence type="ECO:0000256" key="12">
    <source>
        <dbReference type="ARBA" id="ARBA00022741"/>
    </source>
</evidence>
<evidence type="ECO:0000256" key="14">
    <source>
        <dbReference type="ARBA" id="ARBA00048811"/>
    </source>
</evidence>
<reference evidence="18 19" key="1">
    <citation type="submission" date="2020-06" db="EMBL/GenBank/DDBJ databases">
        <authorList>
            <person name="Kang J."/>
        </authorList>
    </citation>
    <scope>NUCLEOTIDE SEQUENCE [LARGE SCALE GENOMIC DNA]</scope>
    <source>
        <strain evidence="18 19">DCY120</strain>
    </source>
</reference>
<dbReference type="AlphaFoldDB" id="A0A850RAB9"/>
<sequence length="178" mass="20151">MNQDIQRVLYTAEDLAAANQRLGRQLAQDYAGKQPIFVCILKGAVVFLTDLMRQIPTELSVDFMDVSSYNGQTSSSGAVKILKDLDVSVAGRDVIFVEDIVDTGITLQALMELFKTRKVKSMKLVAMLDKKMHRQREVQPDYVGLECPDEFIVGYGMDYQDKYRNLPYIGILKPDVYK</sequence>
<dbReference type="Gene3D" id="3.40.50.2020">
    <property type="match status" value="1"/>
</dbReference>
<dbReference type="Proteomes" id="UP000563523">
    <property type="component" value="Unassembled WGS sequence"/>
</dbReference>
<comment type="pathway">
    <text evidence="5">Purine metabolism; GMP biosynthesis via salvage pathway; GMP from guanine: step 1/1.</text>
</comment>
<evidence type="ECO:0000256" key="8">
    <source>
        <dbReference type="ARBA" id="ARBA00022676"/>
    </source>
</evidence>
<dbReference type="RefSeq" id="WP_176942642.1">
    <property type="nucleotide sequence ID" value="NZ_JABZEC010000003.1"/>
</dbReference>
<dbReference type="SUPFAM" id="SSF53271">
    <property type="entry name" value="PRTase-like"/>
    <property type="match status" value="1"/>
</dbReference>
<evidence type="ECO:0000256" key="6">
    <source>
        <dbReference type="ARBA" id="ARBA00008391"/>
    </source>
</evidence>
<keyword evidence="10 16" id="KW-0479">Metal-binding</keyword>
<dbReference type="PANTHER" id="PTHR43340">
    <property type="entry name" value="HYPOXANTHINE-GUANINE PHOSPHORIBOSYLTRANSFERASE"/>
    <property type="match status" value="1"/>
</dbReference>
<keyword evidence="19" id="KW-1185">Reference proteome</keyword>
<dbReference type="GO" id="GO:0032263">
    <property type="term" value="P:GMP salvage"/>
    <property type="evidence" value="ECO:0007669"/>
    <property type="project" value="UniProtKB-UniPathway"/>
</dbReference>
<dbReference type="GO" id="GO:0052657">
    <property type="term" value="F:guanine phosphoribosyltransferase activity"/>
    <property type="evidence" value="ECO:0007669"/>
    <property type="project" value="UniProtKB-ARBA"/>
</dbReference>
<evidence type="ECO:0000256" key="7">
    <source>
        <dbReference type="ARBA" id="ARBA00022490"/>
    </source>
</evidence>
<comment type="catalytic activity">
    <reaction evidence="14">
        <text>GMP + diphosphate = guanine + 5-phospho-alpha-D-ribose 1-diphosphate</text>
        <dbReference type="Rhea" id="RHEA:25424"/>
        <dbReference type="ChEBI" id="CHEBI:16235"/>
        <dbReference type="ChEBI" id="CHEBI:33019"/>
        <dbReference type="ChEBI" id="CHEBI:58017"/>
        <dbReference type="ChEBI" id="CHEBI:58115"/>
        <dbReference type="EC" id="2.4.2.8"/>
    </reaction>
    <physiologicalReaction direction="right-to-left" evidence="14">
        <dbReference type="Rhea" id="RHEA:25426"/>
    </physiologicalReaction>
</comment>
<comment type="similarity">
    <text evidence="6 16">Belongs to the purine/pyrimidine phosphoribosyltransferase family.</text>
</comment>
<dbReference type="NCBIfam" id="TIGR01203">
    <property type="entry name" value="HGPRTase"/>
    <property type="match status" value="1"/>
</dbReference>
<accession>A0A850RAB9</accession>
<evidence type="ECO:0000256" key="10">
    <source>
        <dbReference type="ARBA" id="ARBA00022723"/>
    </source>
</evidence>
<evidence type="ECO:0000256" key="16">
    <source>
        <dbReference type="RuleBase" id="RU364099"/>
    </source>
</evidence>
<dbReference type="UniPathway" id="UPA00591">
    <property type="reaction ID" value="UER00648"/>
</dbReference>
<dbReference type="GO" id="GO:0004422">
    <property type="term" value="F:hypoxanthine phosphoribosyltransferase activity"/>
    <property type="evidence" value="ECO:0007669"/>
    <property type="project" value="InterPro"/>
</dbReference>
<comment type="catalytic activity">
    <reaction evidence="15">
        <text>IMP + diphosphate = hypoxanthine + 5-phospho-alpha-D-ribose 1-diphosphate</text>
        <dbReference type="Rhea" id="RHEA:17973"/>
        <dbReference type="ChEBI" id="CHEBI:17368"/>
        <dbReference type="ChEBI" id="CHEBI:33019"/>
        <dbReference type="ChEBI" id="CHEBI:58017"/>
        <dbReference type="ChEBI" id="CHEBI:58053"/>
        <dbReference type="EC" id="2.4.2.8"/>
    </reaction>
    <physiologicalReaction direction="right-to-left" evidence="15">
        <dbReference type="Rhea" id="RHEA:17975"/>
    </physiologicalReaction>
</comment>
<evidence type="ECO:0000256" key="4">
    <source>
        <dbReference type="ARBA" id="ARBA00004669"/>
    </source>
</evidence>